<gene>
    <name evidence="4" type="ORF">RJT34_01996</name>
</gene>
<evidence type="ECO:0000256" key="1">
    <source>
        <dbReference type="SAM" id="Phobius"/>
    </source>
</evidence>
<evidence type="ECO:0000313" key="5">
    <source>
        <dbReference type="Proteomes" id="UP001359559"/>
    </source>
</evidence>
<keyword evidence="2" id="KW-0732">Signal</keyword>
<dbReference type="Pfam" id="PF00069">
    <property type="entry name" value="Pkinase"/>
    <property type="match status" value="1"/>
</dbReference>
<evidence type="ECO:0000259" key="3">
    <source>
        <dbReference type="PROSITE" id="PS50011"/>
    </source>
</evidence>
<dbReference type="InterPro" id="IPR051564">
    <property type="entry name" value="LRR_receptor-like_kinase"/>
</dbReference>
<comment type="caution">
    <text evidence="4">The sequence shown here is derived from an EMBL/GenBank/DDBJ whole genome shotgun (WGS) entry which is preliminary data.</text>
</comment>
<dbReference type="Gene3D" id="3.30.200.20">
    <property type="entry name" value="Phosphorylase Kinase, domain 1"/>
    <property type="match status" value="1"/>
</dbReference>
<accession>A0AAN9Q0R2</accession>
<dbReference type="PROSITE" id="PS50011">
    <property type="entry name" value="PROTEIN_KINASE_DOM"/>
    <property type="match status" value="1"/>
</dbReference>
<keyword evidence="5" id="KW-1185">Reference proteome</keyword>
<dbReference type="SMART" id="SM00220">
    <property type="entry name" value="S_TKc"/>
    <property type="match status" value="1"/>
</dbReference>
<keyword evidence="1" id="KW-0812">Transmembrane</keyword>
<keyword evidence="1" id="KW-1133">Transmembrane helix</keyword>
<dbReference type="PANTHER" id="PTHR48055">
    <property type="entry name" value="LEUCINE-RICH REPEAT RECEPTOR PROTEIN KINASE EMS1"/>
    <property type="match status" value="1"/>
</dbReference>
<dbReference type="InterPro" id="IPR011009">
    <property type="entry name" value="Kinase-like_dom_sf"/>
</dbReference>
<dbReference type="InterPro" id="IPR008271">
    <property type="entry name" value="Ser/Thr_kinase_AS"/>
</dbReference>
<dbReference type="SUPFAM" id="SSF56112">
    <property type="entry name" value="Protein kinase-like (PK-like)"/>
    <property type="match status" value="1"/>
</dbReference>
<dbReference type="PROSITE" id="PS00108">
    <property type="entry name" value="PROTEIN_KINASE_ST"/>
    <property type="match status" value="1"/>
</dbReference>
<dbReference type="Gene3D" id="1.10.510.10">
    <property type="entry name" value="Transferase(Phosphotransferase) domain 1"/>
    <property type="match status" value="1"/>
</dbReference>
<dbReference type="EMBL" id="JAYKXN010000001">
    <property type="protein sequence ID" value="KAK7317612.1"/>
    <property type="molecule type" value="Genomic_DNA"/>
</dbReference>
<evidence type="ECO:0000313" key="4">
    <source>
        <dbReference type="EMBL" id="KAK7317612.1"/>
    </source>
</evidence>
<feature type="signal peptide" evidence="2">
    <location>
        <begin position="1"/>
        <end position="24"/>
    </location>
</feature>
<name>A0AAN9Q0R2_CLITE</name>
<feature type="transmembrane region" description="Helical" evidence="1">
    <location>
        <begin position="224"/>
        <end position="246"/>
    </location>
</feature>
<dbReference type="FunFam" id="1.10.510.10:FF:000530">
    <property type="entry name" value="probable receptor-like protein kinase At5g59700"/>
    <property type="match status" value="1"/>
</dbReference>
<organism evidence="4 5">
    <name type="scientific">Clitoria ternatea</name>
    <name type="common">Butterfly pea</name>
    <dbReference type="NCBI Taxonomy" id="43366"/>
    <lineage>
        <taxon>Eukaryota</taxon>
        <taxon>Viridiplantae</taxon>
        <taxon>Streptophyta</taxon>
        <taxon>Embryophyta</taxon>
        <taxon>Tracheophyta</taxon>
        <taxon>Spermatophyta</taxon>
        <taxon>Magnoliopsida</taxon>
        <taxon>eudicotyledons</taxon>
        <taxon>Gunneridae</taxon>
        <taxon>Pentapetalae</taxon>
        <taxon>rosids</taxon>
        <taxon>fabids</taxon>
        <taxon>Fabales</taxon>
        <taxon>Fabaceae</taxon>
        <taxon>Papilionoideae</taxon>
        <taxon>50 kb inversion clade</taxon>
        <taxon>NPAAA clade</taxon>
        <taxon>indigoferoid/millettioid clade</taxon>
        <taxon>Phaseoleae</taxon>
        <taxon>Clitoria</taxon>
    </lineage>
</organism>
<sequence>MKFQGKSSLISLLFLLCTLYLGQTSVYNCVLDIQFSSTINSSNCEFFNWGGFINGCCGLYFDDYLYALRQKANQTGKIFLDSLEQKRCIASSMEDFGENLTCHGIEKLTSGAGGCSDYTVQDVVNKLGDNLRRLDEDCMPLSISSRPNETCTTCLKTWDDIRAKSESANISDYICRFAVLVSVTSTRLYDRDSVQAVYECLGGHTLSAVKVEVSARGNKIGLELWVAFGIIGVTVVVILSAIAFFLRRIRSAPTVQNDSEDSTSLKITLKDVYVATNNFSASNFIGQGVAGKAYKGILSNGQSVAVKHINKEGYMETFVREVRSLSHVIHQNLVALLGNCENEAECFLVYELCHNGNLSEWLFGDDKVLSWIQRLEIAIDSARGLEFLHTYPSGCIVHRDIKPSNILIDINFQAKLSDFGLSKVMDLGQSHVSSEVRGTFGYIDPEYRTNHHVNAPGDVYSFGIVLLQLLSGQRVLNIDLQRPVSLGKMARDVAKGDDISELVDPKLKEEYCVDAFDMVLKLALSCTGPKQHRPSIEQVLYSLEKALDISL</sequence>
<reference evidence="4 5" key="1">
    <citation type="submission" date="2024-01" db="EMBL/GenBank/DDBJ databases">
        <title>The genomes of 5 underutilized Papilionoideae crops provide insights into root nodulation and disease resistance.</title>
        <authorList>
            <person name="Yuan L."/>
        </authorList>
    </citation>
    <scope>NUCLEOTIDE SEQUENCE [LARGE SCALE GENOMIC DNA]</scope>
    <source>
        <strain evidence="4">LY-2023</strain>
        <tissue evidence="4">Leaf</tissue>
    </source>
</reference>
<proteinExistence type="predicted"/>
<dbReference type="GO" id="GO:0016020">
    <property type="term" value="C:membrane"/>
    <property type="evidence" value="ECO:0007669"/>
    <property type="project" value="TreeGrafter"/>
</dbReference>
<dbReference type="PANTHER" id="PTHR48055:SF9">
    <property type="entry name" value="PROTEIN KINASE DOMAIN-CONTAINING PROTEIN"/>
    <property type="match status" value="1"/>
</dbReference>
<dbReference type="GO" id="GO:0004672">
    <property type="term" value="F:protein kinase activity"/>
    <property type="evidence" value="ECO:0007669"/>
    <property type="project" value="InterPro"/>
</dbReference>
<dbReference type="Proteomes" id="UP001359559">
    <property type="component" value="Unassembled WGS sequence"/>
</dbReference>
<keyword evidence="1" id="KW-0472">Membrane</keyword>
<evidence type="ECO:0000256" key="2">
    <source>
        <dbReference type="SAM" id="SignalP"/>
    </source>
</evidence>
<dbReference type="AlphaFoldDB" id="A0AAN9Q0R2"/>
<feature type="domain" description="Protein kinase" evidence="3">
    <location>
        <begin position="279"/>
        <end position="547"/>
    </location>
</feature>
<dbReference type="Pfam" id="PF19160">
    <property type="entry name" value="SPARK"/>
    <property type="match status" value="1"/>
</dbReference>
<dbReference type="InterPro" id="IPR043891">
    <property type="entry name" value="SPARK"/>
</dbReference>
<protein>
    <recommendedName>
        <fullName evidence="3">Protein kinase domain-containing protein</fullName>
    </recommendedName>
</protein>
<dbReference type="InterPro" id="IPR000719">
    <property type="entry name" value="Prot_kinase_dom"/>
</dbReference>
<dbReference type="GO" id="GO:0005524">
    <property type="term" value="F:ATP binding"/>
    <property type="evidence" value="ECO:0007669"/>
    <property type="project" value="InterPro"/>
</dbReference>
<feature type="chain" id="PRO_5042954788" description="Protein kinase domain-containing protein" evidence="2">
    <location>
        <begin position="25"/>
        <end position="551"/>
    </location>
</feature>